<gene>
    <name evidence="1" type="ORF">LSP00402_LOCUS17080</name>
</gene>
<reference evidence="1" key="1">
    <citation type="submission" date="2021-01" db="EMBL/GenBank/DDBJ databases">
        <authorList>
            <person name="Corre E."/>
            <person name="Pelletier E."/>
            <person name="Niang G."/>
            <person name="Scheremetjew M."/>
            <person name="Finn R."/>
            <person name="Kale V."/>
            <person name="Holt S."/>
            <person name="Cochrane G."/>
            <person name="Meng A."/>
            <person name="Brown T."/>
            <person name="Cohen L."/>
        </authorList>
    </citation>
    <scope>NUCLEOTIDE SEQUENCE</scope>
    <source>
        <strain evidence="1">CCMP622</strain>
    </source>
</reference>
<dbReference type="EMBL" id="HBHP01027591">
    <property type="protein sequence ID" value="CAD9773089.1"/>
    <property type="molecule type" value="Transcribed_RNA"/>
</dbReference>
<organism evidence="1">
    <name type="scientific">Lotharella oceanica</name>
    <dbReference type="NCBI Taxonomy" id="641309"/>
    <lineage>
        <taxon>Eukaryota</taxon>
        <taxon>Sar</taxon>
        <taxon>Rhizaria</taxon>
        <taxon>Cercozoa</taxon>
        <taxon>Chlorarachniophyceae</taxon>
        <taxon>Lotharella</taxon>
    </lineage>
</organism>
<dbReference type="AlphaFoldDB" id="A0A7S2TY22"/>
<sequence length="195" mass="21733">MTPRRTYRLLNSVPTLLKLRKGIVDKPWGENLHPAYVISQWMMALWPAIDHYRFLVLVTWATKGTQAEVRNFSYRIFAAAQLIICAAQFSRGYMVEKKEWDSKSAKTARWNCVKAGLTALTIGHVSQFPGLTTNELICGGTGVATSLMDLYNMWPKVQPGKKTDEDAEARFLGTSTAVLLATLASVSFIRSGGMK</sequence>
<proteinExistence type="predicted"/>
<evidence type="ECO:0000313" key="1">
    <source>
        <dbReference type="EMBL" id="CAD9773089.1"/>
    </source>
</evidence>
<accession>A0A7S2TY22</accession>
<name>A0A7S2TY22_9EUKA</name>
<protein>
    <submittedName>
        <fullName evidence="1">Uncharacterized protein</fullName>
    </submittedName>
</protein>